<feature type="coiled-coil region" evidence="1">
    <location>
        <begin position="71"/>
        <end position="98"/>
    </location>
</feature>
<feature type="compositionally biased region" description="Gly residues" evidence="2">
    <location>
        <begin position="433"/>
        <end position="456"/>
    </location>
</feature>
<keyword evidence="3" id="KW-0472">Membrane</keyword>
<evidence type="ECO:0000256" key="2">
    <source>
        <dbReference type="SAM" id="MobiDB-lite"/>
    </source>
</evidence>
<feature type="region of interest" description="Disordered" evidence="2">
    <location>
        <begin position="542"/>
        <end position="615"/>
    </location>
</feature>
<protein>
    <submittedName>
        <fullName evidence="4">Uncharacterized protein</fullName>
    </submittedName>
</protein>
<gene>
    <name evidence="4" type="ORF">RMN56_13385</name>
</gene>
<feature type="compositionally biased region" description="Basic and acidic residues" evidence="2">
    <location>
        <begin position="415"/>
        <end position="430"/>
    </location>
</feature>
<reference evidence="4 5" key="1">
    <citation type="submission" date="2023-09" db="EMBL/GenBank/DDBJ databases">
        <title>Micromonospora halotolerans DSM 45598 genome sequence.</title>
        <authorList>
            <person name="Mo P."/>
        </authorList>
    </citation>
    <scope>NUCLEOTIDE SEQUENCE [LARGE SCALE GENOMIC DNA]</scope>
    <source>
        <strain evidence="4 5">DSM 45598</strain>
    </source>
</reference>
<feature type="compositionally biased region" description="Basic and acidic residues" evidence="2">
    <location>
        <begin position="152"/>
        <end position="163"/>
    </location>
</feature>
<evidence type="ECO:0000256" key="1">
    <source>
        <dbReference type="SAM" id="Coils"/>
    </source>
</evidence>
<dbReference type="RefSeq" id="WP_313724099.1">
    <property type="nucleotide sequence ID" value="NZ_CP134876.1"/>
</dbReference>
<feature type="compositionally biased region" description="Basic and acidic residues" evidence="2">
    <location>
        <begin position="273"/>
        <end position="300"/>
    </location>
</feature>
<evidence type="ECO:0000313" key="4">
    <source>
        <dbReference type="EMBL" id="WNM42252.1"/>
    </source>
</evidence>
<keyword evidence="1" id="KW-0175">Coiled coil</keyword>
<keyword evidence="3" id="KW-0812">Transmembrane</keyword>
<evidence type="ECO:0000313" key="5">
    <source>
        <dbReference type="Proteomes" id="UP001303001"/>
    </source>
</evidence>
<dbReference type="Proteomes" id="UP001303001">
    <property type="component" value="Chromosome"/>
</dbReference>
<feature type="compositionally biased region" description="Basic and acidic residues" evidence="2">
    <location>
        <begin position="190"/>
        <end position="199"/>
    </location>
</feature>
<evidence type="ECO:0000256" key="3">
    <source>
        <dbReference type="SAM" id="Phobius"/>
    </source>
</evidence>
<dbReference type="EMBL" id="CP134876">
    <property type="protein sequence ID" value="WNM42252.1"/>
    <property type="molecule type" value="Genomic_DNA"/>
</dbReference>
<organism evidence="4 5">
    <name type="scientific">Micromonospora halotolerans</name>
    <dbReference type="NCBI Taxonomy" id="709879"/>
    <lineage>
        <taxon>Bacteria</taxon>
        <taxon>Bacillati</taxon>
        <taxon>Actinomycetota</taxon>
        <taxon>Actinomycetes</taxon>
        <taxon>Micromonosporales</taxon>
        <taxon>Micromonosporaceae</taxon>
        <taxon>Micromonospora</taxon>
    </lineage>
</organism>
<keyword evidence="5" id="KW-1185">Reference proteome</keyword>
<name>A0ABZ0A540_9ACTN</name>
<sequence length="615" mass="64994">MPASVAPAENRSPQLLTVLFWIGVALAPLAALILLVADGNGPLRFGAVLAILAVVLIGLSVALRAESGGGASGAEELREEIEQLRRELRSEIVAAAQRGNQALDQAQRTQESVTAMRRRLDAAAAGIAAAAGLTTSAAEEPPGGRARVPATEPHDEGRARTEPGRGQPSRDEDEAVRRPQPAARYGADPAADHPRHGADRPQAGVYGSDRPQAGVYGAPRAPEPEVRAEPRQVGVVHHTETVHVTTRHTIVGGDADPAGTHYGGYAGRWSPAPEERSWSGAEPEERPRAGYRSADDERSRSGQVGGAWSGSRDDASWSAAPGGEHPWAGVGRAGDDRGGSAREADDRGRSPRESEDRGWSTREGDDRGWSGPPADDRSWSAGPGEQRSRPAADRIWRSGPEGPAGDRSWPPGPGGREEAGWAPTPRDEAVHGGQVGWAGQGDRTGPGGWAGQGDRGGYGERTADGRAGTGAGWTPAEQPGRAVADDPDGDYWSELRTGNRWAEVRDDEHGREIRVGERRAAVHADGGGTEYRVEDRWAAVRGGAGSGEAGGGWAEEGRPALPAGGVPVPDEWRPPTQRSSQPEWRQVEPEPARYGYPPRDEAPRAGGARATDRWR</sequence>
<proteinExistence type="predicted"/>
<feature type="compositionally biased region" description="Gly residues" evidence="2">
    <location>
        <begin position="542"/>
        <end position="554"/>
    </location>
</feature>
<feature type="compositionally biased region" description="Basic and acidic residues" evidence="2">
    <location>
        <begin position="386"/>
        <end position="396"/>
    </location>
</feature>
<accession>A0ABZ0A540</accession>
<keyword evidence="3" id="KW-1133">Transmembrane helix</keyword>
<feature type="region of interest" description="Disordered" evidence="2">
    <location>
        <begin position="133"/>
        <end position="232"/>
    </location>
</feature>
<feature type="region of interest" description="Disordered" evidence="2">
    <location>
        <begin position="250"/>
        <end position="491"/>
    </location>
</feature>
<feature type="transmembrane region" description="Helical" evidence="3">
    <location>
        <begin position="43"/>
        <end position="63"/>
    </location>
</feature>
<feature type="compositionally biased region" description="Basic and acidic residues" evidence="2">
    <location>
        <begin position="333"/>
        <end position="378"/>
    </location>
</feature>
<feature type="transmembrane region" description="Helical" evidence="3">
    <location>
        <begin position="15"/>
        <end position="36"/>
    </location>
</feature>